<comment type="caution">
    <text evidence="1">The sequence shown here is derived from an EMBL/GenBank/DDBJ whole genome shotgun (WGS) entry which is preliminary data.</text>
</comment>
<evidence type="ECO:0000313" key="1">
    <source>
        <dbReference type="EMBL" id="RDB26298.1"/>
    </source>
</evidence>
<dbReference type="Proteomes" id="UP000076154">
    <property type="component" value="Unassembled WGS sequence"/>
</dbReference>
<dbReference type="InParanoid" id="A0A369JWZ3"/>
<protein>
    <submittedName>
        <fullName evidence="1">Uncharacterized protein</fullName>
    </submittedName>
</protein>
<gene>
    <name evidence="1" type="ORF">Hypma_006848</name>
</gene>
<dbReference type="AlphaFoldDB" id="A0A369JWZ3"/>
<reference evidence="1" key="1">
    <citation type="submission" date="2018-04" db="EMBL/GenBank/DDBJ databases">
        <title>Whole genome sequencing of Hypsizygus marmoreus.</title>
        <authorList>
            <person name="Choi I.-G."/>
            <person name="Min B."/>
            <person name="Kim J.-G."/>
            <person name="Kim S."/>
            <person name="Oh Y.-L."/>
            <person name="Kong W.-S."/>
            <person name="Park H."/>
            <person name="Jeong J."/>
            <person name="Song E.-S."/>
        </authorList>
    </citation>
    <scope>NUCLEOTIDE SEQUENCE [LARGE SCALE GENOMIC DNA]</scope>
    <source>
        <strain evidence="1">51987-8</strain>
    </source>
</reference>
<sequence>MGSLLYPTFHASCLIRVADSSASHCVKEMFRGLLSNCLPAGLFTRALQGRGRKVLSICRQTGYLKWCISASRQSGKEIEFPTSIEPLVLPLFYKAGGSDGEG</sequence>
<organism evidence="1 2">
    <name type="scientific">Hypsizygus marmoreus</name>
    <name type="common">White beech mushroom</name>
    <name type="synonym">Agaricus marmoreus</name>
    <dbReference type="NCBI Taxonomy" id="39966"/>
    <lineage>
        <taxon>Eukaryota</taxon>
        <taxon>Fungi</taxon>
        <taxon>Dikarya</taxon>
        <taxon>Basidiomycota</taxon>
        <taxon>Agaricomycotina</taxon>
        <taxon>Agaricomycetes</taxon>
        <taxon>Agaricomycetidae</taxon>
        <taxon>Agaricales</taxon>
        <taxon>Tricholomatineae</taxon>
        <taxon>Lyophyllaceae</taxon>
        <taxon>Hypsizygus</taxon>
    </lineage>
</organism>
<name>A0A369JWZ3_HYPMA</name>
<keyword evidence="2" id="KW-1185">Reference proteome</keyword>
<evidence type="ECO:0000313" key="2">
    <source>
        <dbReference type="Proteomes" id="UP000076154"/>
    </source>
</evidence>
<dbReference type="EMBL" id="LUEZ02000040">
    <property type="protein sequence ID" value="RDB26298.1"/>
    <property type="molecule type" value="Genomic_DNA"/>
</dbReference>
<proteinExistence type="predicted"/>
<accession>A0A369JWZ3</accession>